<evidence type="ECO:0000256" key="11">
    <source>
        <dbReference type="ARBA" id="ARBA00077076"/>
    </source>
</evidence>
<dbReference type="GO" id="GO:0012506">
    <property type="term" value="C:vesicle membrane"/>
    <property type="evidence" value="ECO:0007669"/>
    <property type="project" value="TreeGrafter"/>
</dbReference>
<evidence type="ECO:0000313" key="16">
    <source>
        <dbReference type="Proteomes" id="UP000663829"/>
    </source>
</evidence>
<dbReference type="InterPro" id="IPR037104">
    <property type="entry name" value="Annexin_sf"/>
</dbReference>
<proteinExistence type="inferred from homology"/>
<dbReference type="PANTHER" id="PTHR10502:SF102">
    <property type="entry name" value="ANNEXIN B11"/>
    <property type="match status" value="1"/>
</dbReference>
<evidence type="ECO:0000256" key="13">
    <source>
        <dbReference type="SAM" id="Phobius"/>
    </source>
</evidence>
<reference evidence="14" key="1">
    <citation type="submission" date="2021-02" db="EMBL/GenBank/DDBJ databases">
        <authorList>
            <person name="Nowell W R."/>
        </authorList>
    </citation>
    <scope>NUCLEOTIDE SEQUENCE</scope>
</reference>
<dbReference type="Proteomes" id="UP000681722">
    <property type="component" value="Unassembled WGS sequence"/>
</dbReference>
<organism evidence="14 16">
    <name type="scientific">Didymodactylos carnosus</name>
    <dbReference type="NCBI Taxonomy" id="1234261"/>
    <lineage>
        <taxon>Eukaryota</taxon>
        <taxon>Metazoa</taxon>
        <taxon>Spiralia</taxon>
        <taxon>Gnathifera</taxon>
        <taxon>Rotifera</taxon>
        <taxon>Eurotatoria</taxon>
        <taxon>Bdelloidea</taxon>
        <taxon>Philodinida</taxon>
        <taxon>Philodinidae</taxon>
        <taxon>Didymodactylos</taxon>
    </lineage>
</organism>
<evidence type="ECO:0000256" key="5">
    <source>
        <dbReference type="ARBA" id="ARBA00022737"/>
    </source>
</evidence>
<dbReference type="FunFam" id="1.10.220.10:FF:000001">
    <property type="entry name" value="Annexin"/>
    <property type="match status" value="1"/>
</dbReference>
<comment type="similarity">
    <text evidence="3">Belongs to the annexin family.</text>
</comment>
<keyword evidence="4" id="KW-0479">Metal-binding</keyword>
<dbReference type="GO" id="GO:0001786">
    <property type="term" value="F:phosphatidylserine binding"/>
    <property type="evidence" value="ECO:0007669"/>
    <property type="project" value="TreeGrafter"/>
</dbReference>
<feature type="compositionally biased region" description="Polar residues" evidence="12">
    <location>
        <begin position="19"/>
        <end position="36"/>
    </location>
</feature>
<keyword evidence="16" id="KW-1185">Reference proteome</keyword>
<comment type="subcellular location">
    <subcellularLocation>
        <location evidence="1">Host cell</location>
    </subcellularLocation>
    <subcellularLocation>
        <location evidence="2">Secreted</location>
        <location evidence="2">Extracellular exosome</location>
    </subcellularLocation>
    <subcellularLocation>
        <location evidence="10">Tegument</location>
    </subcellularLocation>
</comment>
<dbReference type="Pfam" id="PF00191">
    <property type="entry name" value="Annexin"/>
    <property type="match status" value="4"/>
</dbReference>
<dbReference type="InterPro" id="IPR001464">
    <property type="entry name" value="Annexin"/>
</dbReference>
<keyword evidence="6" id="KW-0106">Calcium</keyword>
<feature type="transmembrane region" description="Helical" evidence="13">
    <location>
        <begin position="669"/>
        <end position="690"/>
    </location>
</feature>
<dbReference type="SUPFAM" id="SSF47874">
    <property type="entry name" value="Annexin"/>
    <property type="match status" value="1"/>
</dbReference>
<evidence type="ECO:0000256" key="8">
    <source>
        <dbReference type="ARBA" id="ARBA00023302"/>
    </source>
</evidence>
<accession>A0A814PFL5</accession>
<keyword evidence="8" id="KW-0111">Calcium/phospholipid-binding</keyword>
<keyword evidence="13" id="KW-0472">Membrane</keyword>
<dbReference type="Proteomes" id="UP000663829">
    <property type="component" value="Unassembled WGS sequence"/>
</dbReference>
<dbReference type="OrthoDB" id="37886at2759"/>
<evidence type="ECO:0000256" key="2">
    <source>
        <dbReference type="ARBA" id="ARBA00004550"/>
    </source>
</evidence>
<keyword evidence="13" id="KW-1133">Transmembrane helix</keyword>
<evidence type="ECO:0000256" key="1">
    <source>
        <dbReference type="ARBA" id="ARBA00004340"/>
    </source>
</evidence>
<evidence type="ECO:0000256" key="7">
    <source>
        <dbReference type="ARBA" id="ARBA00023216"/>
    </source>
</evidence>
<dbReference type="GO" id="GO:0005576">
    <property type="term" value="C:extracellular region"/>
    <property type="evidence" value="ECO:0007669"/>
    <property type="project" value="UniProtKB-SubCell"/>
</dbReference>
<evidence type="ECO:0000256" key="9">
    <source>
        <dbReference type="ARBA" id="ARBA00059330"/>
    </source>
</evidence>
<keyword evidence="5" id="KW-0677">Repeat</keyword>
<evidence type="ECO:0000256" key="12">
    <source>
        <dbReference type="SAM" id="MobiDB-lite"/>
    </source>
</evidence>
<dbReference type="PROSITE" id="PS51897">
    <property type="entry name" value="ANNEXIN_2"/>
    <property type="match status" value="4"/>
</dbReference>
<comment type="caution">
    <text evidence="14">The sequence shown here is derived from an EMBL/GenBank/DDBJ whole genome shotgun (WGS) entry which is preliminary data.</text>
</comment>
<evidence type="ECO:0000256" key="3">
    <source>
        <dbReference type="ARBA" id="ARBA00007831"/>
    </source>
</evidence>
<comment type="function">
    <text evidence="9">Involved in reproduction of the worm. Involved in host-parasite interaction. Delivered into the host cell by means of parasite exosomes. Binds to acidic phospholipid membranes in a calcium-dependent manner in vitro. Causes aggregation of liposomes in the presence of calcium, but not in its absence. Likely to promote membrane fusion. May provide structural integrity within the tegument.</text>
</comment>
<dbReference type="EMBL" id="CAJOBC010005586">
    <property type="protein sequence ID" value="CAF3868887.1"/>
    <property type="molecule type" value="Genomic_DNA"/>
</dbReference>
<dbReference type="PANTHER" id="PTHR10502">
    <property type="entry name" value="ANNEXIN"/>
    <property type="match status" value="1"/>
</dbReference>
<dbReference type="GO" id="GO:0005544">
    <property type="term" value="F:calcium-dependent phospholipid binding"/>
    <property type="evidence" value="ECO:0007669"/>
    <property type="project" value="UniProtKB-KW"/>
</dbReference>
<evidence type="ECO:0000313" key="15">
    <source>
        <dbReference type="EMBL" id="CAF3868887.1"/>
    </source>
</evidence>
<name>A0A814PFL5_9BILA</name>
<dbReference type="PRINTS" id="PR00196">
    <property type="entry name" value="ANNEXIN"/>
</dbReference>
<feature type="compositionally biased region" description="Polar residues" evidence="12">
    <location>
        <begin position="1"/>
        <end position="11"/>
    </location>
</feature>
<dbReference type="GO" id="GO:0043657">
    <property type="term" value="C:host cell"/>
    <property type="evidence" value="ECO:0007669"/>
    <property type="project" value="UniProtKB-SubCell"/>
</dbReference>
<dbReference type="InterPro" id="IPR018502">
    <property type="entry name" value="Annexin_repeat"/>
</dbReference>
<dbReference type="EMBL" id="CAJNOQ010005586">
    <property type="protein sequence ID" value="CAF1104165.1"/>
    <property type="molecule type" value="Genomic_DNA"/>
</dbReference>
<dbReference type="GO" id="GO:0005886">
    <property type="term" value="C:plasma membrane"/>
    <property type="evidence" value="ECO:0007669"/>
    <property type="project" value="TreeGrafter"/>
</dbReference>
<evidence type="ECO:0000256" key="4">
    <source>
        <dbReference type="ARBA" id="ARBA00022723"/>
    </source>
</evidence>
<dbReference type="FunFam" id="1.10.220.10:FF:000005">
    <property type="entry name" value="Annexin"/>
    <property type="match status" value="1"/>
</dbReference>
<dbReference type="GO" id="GO:0005509">
    <property type="term" value="F:calcium ion binding"/>
    <property type="evidence" value="ECO:0007669"/>
    <property type="project" value="InterPro"/>
</dbReference>
<gene>
    <name evidence="14" type="ORF">GPM918_LOCUS18901</name>
    <name evidence="15" type="ORF">SRO942_LOCUS18898</name>
</gene>
<dbReference type="FunFam" id="1.10.220.10:FF:000002">
    <property type="entry name" value="Annexin"/>
    <property type="match status" value="1"/>
</dbReference>
<sequence>MYPYQNNSQPYGSGYGLDPNQSSGFGYPSYPNNNQGAPYPPSGPGYPTNQNSIPGYVPQYPGAYSGTPVYQQSTPYPPADNRPYNQYGSGIPPPVQPSYNPTPSFGSLYETPYGGSNSTFSANNNTSPYPNTHDYNAQSQPMSGSMYPNLQSQNSYPSASYVNSGVVFQQIEQQPSIMLASLEQYQGTIRPFQTFNADADCRALRQAMRGAGTDENAIIQIIANRSNAQRQQIKLEWKTQYGSAKKDLEKELSGNFKETIMALFTIPHYYEAWTCHQALRVNIKSASKEGALREILLTRTNAEIRAIVAEYKRVYQKDLENEISQRLSGDFKRLLISAVQANREELSPQQIQQARQSGIESVINREQARQDAEELYRAGAAKIGTDEKTFNAIFSRRSYYQLRAIFEEYQKKHRKDIMKVIESEFSGHIKESYKTLILCIRDRPCFFADRLHHALSGLGTKDSTLIRVIVTRSEIDLVQIKERYQQMFKRSLAQAVASDTSVRLQQSSFFRQFSLFNNDDDNLTVRDSRATYESIKSSTHEIETFRETKDVPLHFSSTDIQCGKTITCNTDMVNFLSNKISSSYWKERQSKSDLEKAHEKLINLRTMLQSMNNNYVMVYSTLVEHRIILTNICRETQTTLLTAYRAEENERIKQFYLKKQRELRRRNQMFIVIILCTILFVCTTAIIWRFNSN</sequence>
<feature type="region of interest" description="Disordered" evidence="12">
    <location>
        <begin position="1"/>
        <end position="104"/>
    </location>
</feature>
<dbReference type="GO" id="GO:0005737">
    <property type="term" value="C:cytoplasm"/>
    <property type="evidence" value="ECO:0007669"/>
    <property type="project" value="TreeGrafter"/>
</dbReference>
<dbReference type="Gene3D" id="1.10.220.10">
    <property type="entry name" value="Annexin"/>
    <property type="match status" value="4"/>
</dbReference>
<evidence type="ECO:0000256" key="6">
    <source>
        <dbReference type="ARBA" id="ARBA00022837"/>
    </source>
</evidence>
<dbReference type="SMART" id="SM00335">
    <property type="entry name" value="ANX"/>
    <property type="match status" value="4"/>
</dbReference>
<protein>
    <recommendedName>
        <fullName evidence="11">Annexin</fullName>
    </recommendedName>
</protein>
<dbReference type="AlphaFoldDB" id="A0A814PFL5"/>
<evidence type="ECO:0000313" key="14">
    <source>
        <dbReference type="EMBL" id="CAF1104165.1"/>
    </source>
</evidence>
<keyword evidence="13" id="KW-0812">Transmembrane</keyword>
<evidence type="ECO:0000256" key="10">
    <source>
        <dbReference type="ARBA" id="ARBA00060393"/>
    </source>
</evidence>
<dbReference type="GO" id="GO:0005634">
    <property type="term" value="C:nucleus"/>
    <property type="evidence" value="ECO:0007669"/>
    <property type="project" value="TreeGrafter"/>
</dbReference>
<keyword evidence="7" id="KW-0041">Annexin</keyword>